<evidence type="ECO:0000256" key="7">
    <source>
        <dbReference type="ARBA" id="ARBA00022588"/>
    </source>
</evidence>
<proteinExistence type="inferred from homology"/>
<comment type="subcellular location">
    <subcellularLocation>
        <location evidence="3">Cytoplasm</location>
    </subcellularLocation>
    <subcellularLocation>
        <location evidence="2">Mitochondrion</location>
    </subcellularLocation>
    <subcellularLocation>
        <location evidence="1">Nucleus</location>
    </subcellularLocation>
</comment>
<feature type="domain" description="ECSIT C-terminal" evidence="13">
    <location>
        <begin position="259"/>
        <end position="382"/>
    </location>
</feature>
<evidence type="ECO:0000256" key="10">
    <source>
        <dbReference type="ARBA" id="ARBA00023128"/>
    </source>
</evidence>
<keyword evidence="9" id="KW-0809">Transit peptide</keyword>
<evidence type="ECO:0000256" key="3">
    <source>
        <dbReference type="ARBA" id="ARBA00004496"/>
    </source>
</evidence>
<evidence type="ECO:0000256" key="4">
    <source>
        <dbReference type="ARBA" id="ARBA00007674"/>
    </source>
</evidence>
<dbReference type="STRING" id="418985.A0A1V9WZG2"/>
<dbReference type="InterPro" id="IPR029342">
    <property type="entry name" value="ECIST_C"/>
</dbReference>
<comment type="similarity">
    <text evidence="4">Belongs to the ECSIT family.</text>
</comment>
<dbReference type="Pfam" id="PF14784">
    <property type="entry name" value="ECSIT_C"/>
    <property type="match status" value="1"/>
</dbReference>
<feature type="region of interest" description="Disordered" evidence="12">
    <location>
        <begin position="404"/>
        <end position="427"/>
    </location>
</feature>
<evidence type="ECO:0000256" key="9">
    <source>
        <dbReference type="ARBA" id="ARBA00022946"/>
    </source>
</evidence>
<dbReference type="FunCoup" id="A0A1V9WZG2">
    <property type="interactions" value="549"/>
</dbReference>
<feature type="region of interest" description="Disordered" evidence="12">
    <location>
        <begin position="481"/>
        <end position="505"/>
    </location>
</feature>
<dbReference type="PANTHER" id="PTHR13113:SF1">
    <property type="entry name" value="EVOLUTIONARILY CONSERVED SIGNALING INTERMEDIATE IN TOLL PATHWAY, MITOCHONDRIAL"/>
    <property type="match status" value="1"/>
</dbReference>
<evidence type="ECO:0000256" key="8">
    <source>
        <dbReference type="ARBA" id="ARBA00022859"/>
    </source>
</evidence>
<sequence>MRLGRVALRGAALVNLTPGSIRFVGRNAKFPSTIYAHPGCAATLGYTNVQRFFCTEKKVFTTVSKRTEMFQIESDRVRDKRLFLEIIQRFKTGNPNRKGHVEFILSALDKLQEFQVLSDLQVYKELLDLFPKGKMIPKTLIQADLRHYPHHQDTALQIFERMEDGGVMPDREIRQLILQIFGPESLPFKKLGRMMYWMPKFKNASPYPLPKPVPREPHLLARLAIERITNVDLESEVVDFSCADVSESIDKTWIVSGQSPKQRALLAEEDGKVPLRIEGPHRIWLRDCIISYFILVGEPRKKPEIRINTNDVSSIRLTFFGEKPKPSHDLSLLPSVHEQTDATIYAVCSTGTSSRDSLLSWLRLLQNTNPCLGRLPVVFKLLAPTKAVTKGRVSRRRKKLTFGAKMSAQKKNDRRARTERVEATRPASDACTRRSRFPRVSTMEEMFVFCCSASGAVGAAFREWHFHAVGVRCRFDRYRSNRSSTSGVNKRNHSGIGSEPDSVTVSLSRTADLRTERIGKGLTPQAADTDQLDRIERFENSSHSSTRSHNGLQRAGRALMTFVRIVDNSDDFAASTIGTPEVPALAGHLRAFEPARQRPLALMTSIYKHARIVRG</sequence>
<evidence type="ECO:0000256" key="11">
    <source>
        <dbReference type="ARBA" id="ARBA00023242"/>
    </source>
</evidence>
<dbReference type="EMBL" id="MNPL01031490">
    <property type="protein sequence ID" value="OQR66670.1"/>
    <property type="molecule type" value="Genomic_DNA"/>
</dbReference>
<dbReference type="GO" id="GO:0045087">
    <property type="term" value="P:innate immune response"/>
    <property type="evidence" value="ECO:0007669"/>
    <property type="project" value="UniProtKB-KW"/>
</dbReference>
<dbReference type="AlphaFoldDB" id="A0A1V9WZG2"/>
<keyword evidence="8" id="KW-0391">Immunity</keyword>
<dbReference type="InterPro" id="IPR046448">
    <property type="entry name" value="ECSIT_N"/>
</dbReference>
<accession>A0A1V9WZG2</accession>
<dbReference type="GO" id="GO:0005739">
    <property type="term" value="C:mitochondrion"/>
    <property type="evidence" value="ECO:0007669"/>
    <property type="project" value="UniProtKB-SubCell"/>
</dbReference>
<keyword evidence="7" id="KW-0399">Innate immunity</keyword>
<keyword evidence="10" id="KW-0496">Mitochondrion</keyword>
<gene>
    <name evidence="14" type="ORF">BIW11_04948</name>
</gene>
<dbReference type="PANTHER" id="PTHR13113">
    <property type="entry name" value="ECSIT EVOLUTIONARILY CONSERVED SIGNALING INTERMEDIATE IN TOLL PATHWAYS"/>
    <property type="match status" value="1"/>
</dbReference>
<dbReference type="GO" id="GO:0005634">
    <property type="term" value="C:nucleus"/>
    <property type="evidence" value="ECO:0007669"/>
    <property type="project" value="UniProtKB-SubCell"/>
</dbReference>
<evidence type="ECO:0000313" key="15">
    <source>
        <dbReference type="Proteomes" id="UP000192247"/>
    </source>
</evidence>
<evidence type="ECO:0000256" key="12">
    <source>
        <dbReference type="SAM" id="MobiDB-lite"/>
    </source>
</evidence>
<dbReference type="GO" id="GO:0007178">
    <property type="term" value="P:cell surface receptor protein serine/threonine kinase signaling pathway"/>
    <property type="evidence" value="ECO:0007669"/>
    <property type="project" value="TreeGrafter"/>
</dbReference>
<dbReference type="Proteomes" id="UP000192247">
    <property type="component" value="Unassembled WGS sequence"/>
</dbReference>
<evidence type="ECO:0000313" key="14">
    <source>
        <dbReference type="EMBL" id="OQR66670.1"/>
    </source>
</evidence>
<dbReference type="OrthoDB" id="10064298at2759"/>
<reference evidence="14 15" key="1">
    <citation type="journal article" date="2017" name="Gigascience">
        <title>Draft genome of the honey bee ectoparasitic mite, Tropilaelaps mercedesae, is shaped by the parasitic life history.</title>
        <authorList>
            <person name="Dong X."/>
            <person name="Armstrong S.D."/>
            <person name="Xia D."/>
            <person name="Makepeace B.L."/>
            <person name="Darby A.C."/>
            <person name="Kadowaki T."/>
        </authorList>
    </citation>
    <scope>NUCLEOTIDE SEQUENCE [LARGE SCALE GENOMIC DNA]</scope>
    <source>
        <strain evidence="14">Wuxi-XJTLU</strain>
    </source>
</reference>
<evidence type="ECO:0000259" key="13">
    <source>
        <dbReference type="SMART" id="SM01284"/>
    </source>
</evidence>
<dbReference type="InParanoid" id="A0A1V9WZG2"/>
<evidence type="ECO:0000256" key="1">
    <source>
        <dbReference type="ARBA" id="ARBA00004123"/>
    </source>
</evidence>
<evidence type="ECO:0000256" key="6">
    <source>
        <dbReference type="ARBA" id="ARBA00022490"/>
    </source>
</evidence>
<evidence type="ECO:0000256" key="5">
    <source>
        <dbReference type="ARBA" id="ARBA00019998"/>
    </source>
</evidence>
<dbReference type="InterPro" id="IPR010418">
    <property type="entry name" value="ECSIT"/>
</dbReference>
<evidence type="ECO:0000256" key="2">
    <source>
        <dbReference type="ARBA" id="ARBA00004173"/>
    </source>
</evidence>
<name>A0A1V9WZG2_9ACAR</name>
<dbReference type="SMART" id="SM01284">
    <property type="entry name" value="ECSIT_Cterm"/>
    <property type="match status" value="1"/>
</dbReference>
<organism evidence="14 15">
    <name type="scientific">Tropilaelaps mercedesae</name>
    <dbReference type="NCBI Taxonomy" id="418985"/>
    <lineage>
        <taxon>Eukaryota</taxon>
        <taxon>Metazoa</taxon>
        <taxon>Ecdysozoa</taxon>
        <taxon>Arthropoda</taxon>
        <taxon>Chelicerata</taxon>
        <taxon>Arachnida</taxon>
        <taxon>Acari</taxon>
        <taxon>Parasitiformes</taxon>
        <taxon>Mesostigmata</taxon>
        <taxon>Gamasina</taxon>
        <taxon>Dermanyssoidea</taxon>
        <taxon>Laelapidae</taxon>
        <taxon>Tropilaelaps</taxon>
    </lineage>
</organism>
<keyword evidence="6" id="KW-0963">Cytoplasm</keyword>
<comment type="caution">
    <text evidence="14">The sequence shown here is derived from an EMBL/GenBank/DDBJ whole genome shotgun (WGS) entry which is preliminary data.</text>
</comment>
<dbReference type="Pfam" id="PF06239">
    <property type="entry name" value="ECSIT_N"/>
    <property type="match status" value="1"/>
</dbReference>
<keyword evidence="11" id="KW-0539">Nucleus</keyword>
<keyword evidence="15" id="KW-1185">Reference proteome</keyword>
<protein>
    <recommendedName>
        <fullName evidence="5">Evolutionarily conserved signaling intermediate in Toll pathway, mitochondrial</fullName>
    </recommendedName>
</protein>